<dbReference type="GO" id="GO:0005524">
    <property type="term" value="F:ATP binding"/>
    <property type="evidence" value="ECO:0007669"/>
    <property type="project" value="UniProtKB-KW"/>
</dbReference>
<sequence>MSLLTVRDLTVRYGALEAARGVSFALEEGEALALIGPNGAGKTSVLKGILGLARAEGEVRLGDTPLPHRTPEALLQRGVVLVPEGRALFPGLSVEDNLLLGGFARFRRGEDLRADLKRVYALFPRLEERRRQAAGTLSGGEQQMLAIGRALMARPRLLLLDEPSLGLAPLIVQEIFRTLAALKEEGVTLLLVEQNAKMALSLADRGVVLEAGEVALSGRAEELRANPRVVEAYLGAAREVEGG</sequence>
<dbReference type="PROSITE" id="PS50893">
    <property type="entry name" value="ABC_TRANSPORTER_2"/>
    <property type="match status" value="1"/>
</dbReference>
<dbReference type="Proteomes" id="UP000825379">
    <property type="component" value="Chromosome"/>
</dbReference>
<dbReference type="Pfam" id="PF00005">
    <property type="entry name" value="ABC_tran"/>
    <property type="match status" value="1"/>
</dbReference>
<dbReference type="SMART" id="SM00382">
    <property type="entry name" value="AAA"/>
    <property type="match status" value="1"/>
</dbReference>
<name>A0AAD1KUV6_THETH</name>
<accession>A0AAD1KUV6</accession>
<dbReference type="InterPro" id="IPR032823">
    <property type="entry name" value="BCA_ABC_TP_C"/>
</dbReference>
<dbReference type="AlphaFoldDB" id="A0AAD1KUV6"/>
<dbReference type="SUPFAM" id="SSF52540">
    <property type="entry name" value="P-loop containing nucleoside triphosphate hydrolases"/>
    <property type="match status" value="1"/>
</dbReference>
<dbReference type="GO" id="GO:0016887">
    <property type="term" value="F:ATP hydrolysis activity"/>
    <property type="evidence" value="ECO:0007669"/>
    <property type="project" value="InterPro"/>
</dbReference>
<evidence type="ECO:0000256" key="4">
    <source>
        <dbReference type="ARBA" id="ARBA00022840"/>
    </source>
</evidence>
<keyword evidence="3" id="KW-0547">Nucleotide-binding</keyword>
<dbReference type="InterPro" id="IPR017871">
    <property type="entry name" value="ABC_transporter-like_CS"/>
</dbReference>
<dbReference type="InterPro" id="IPR052156">
    <property type="entry name" value="BCAA_Transport_ATP-bd_LivF"/>
</dbReference>
<proteinExistence type="inferred from homology"/>
<dbReference type="Gene3D" id="3.40.50.300">
    <property type="entry name" value="P-loop containing nucleotide triphosphate hydrolases"/>
    <property type="match status" value="1"/>
</dbReference>
<dbReference type="CDD" id="cd03224">
    <property type="entry name" value="ABC_TM1139_LivF_branched"/>
    <property type="match status" value="1"/>
</dbReference>
<dbReference type="Pfam" id="PF12399">
    <property type="entry name" value="BCA_ABC_TP_C"/>
    <property type="match status" value="1"/>
</dbReference>
<dbReference type="PANTHER" id="PTHR43820">
    <property type="entry name" value="HIGH-AFFINITY BRANCHED-CHAIN AMINO ACID TRANSPORT ATP-BINDING PROTEIN LIVF"/>
    <property type="match status" value="1"/>
</dbReference>
<dbReference type="InterPro" id="IPR003439">
    <property type="entry name" value="ABC_transporter-like_ATP-bd"/>
</dbReference>
<evidence type="ECO:0000256" key="1">
    <source>
        <dbReference type="ARBA" id="ARBA00005417"/>
    </source>
</evidence>
<gene>
    <name evidence="7" type="ORF">TthAA11_10480</name>
</gene>
<dbReference type="EMBL" id="AP024926">
    <property type="protein sequence ID" value="BCZ86866.1"/>
    <property type="molecule type" value="Genomic_DNA"/>
</dbReference>
<organism evidence="7 8">
    <name type="scientific">Thermus thermophilus</name>
    <dbReference type="NCBI Taxonomy" id="274"/>
    <lineage>
        <taxon>Bacteria</taxon>
        <taxon>Thermotogati</taxon>
        <taxon>Deinococcota</taxon>
        <taxon>Deinococci</taxon>
        <taxon>Thermales</taxon>
        <taxon>Thermaceae</taxon>
        <taxon>Thermus</taxon>
    </lineage>
</organism>
<comment type="similarity">
    <text evidence="1">Belongs to the ABC transporter superfamily.</text>
</comment>
<feature type="domain" description="ABC transporter" evidence="6">
    <location>
        <begin position="4"/>
        <end position="236"/>
    </location>
</feature>
<keyword evidence="5" id="KW-0029">Amino-acid transport</keyword>
<dbReference type="RefSeq" id="WP_143585476.1">
    <property type="nucleotide sequence ID" value="NZ_AP019792.1"/>
</dbReference>
<protein>
    <submittedName>
        <fullName evidence="7">ABC transporter ATP-binding protein</fullName>
    </submittedName>
</protein>
<evidence type="ECO:0000256" key="3">
    <source>
        <dbReference type="ARBA" id="ARBA00022741"/>
    </source>
</evidence>
<dbReference type="InterPro" id="IPR027417">
    <property type="entry name" value="P-loop_NTPase"/>
</dbReference>
<reference evidence="7" key="1">
    <citation type="submission" date="2021-07" db="EMBL/GenBank/DDBJ databases">
        <title>Complete genome sequences of four Thermus thermophilus strains isolated from Arima Hot Spring in Japan.</title>
        <authorList>
            <person name="Tomariguchi N."/>
            <person name="Ueno Y."/>
            <person name="Miyazaki K."/>
        </authorList>
    </citation>
    <scope>NUCLEOTIDE SEQUENCE</scope>
    <source>
        <strain evidence="7">AA1-1</strain>
    </source>
</reference>
<keyword evidence="2" id="KW-0813">Transport</keyword>
<evidence type="ECO:0000313" key="7">
    <source>
        <dbReference type="EMBL" id="BCZ86866.1"/>
    </source>
</evidence>
<evidence type="ECO:0000256" key="5">
    <source>
        <dbReference type="ARBA" id="ARBA00022970"/>
    </source>
</evidence>
<dbReference type="GO" id="GO:0015658">
    <property type="term" value="F:branched-chain amino acid transmembrane transporter activity"/>
    <property type="evidence" value="ECO:0007669"/>
    <property type="project" value="TreeGrafter"/>
</dbReference>
<dbReference type="PANTHER" id="PTHR43820:SF6">
    <property type="entry name" value="ABC TRANSPORTER ATP-BINDING PROTEIN"/>
    <property type="match status" value="1"/>
</dbReference>
<dbReference type="PROSITE" id="PS00211">
    <property type="entry name" value="ABC_TRANSPORTER_1"/>
    <property type="match status" value="1"/>
</dbReference>
<evidence type="ECO:0000313" key="8">
    <source>
        <dbReference type="Proteomes" id="UP000825379"/>
    </source>
</evidence>
<dbReference type="InterPro" id="IPR003593">
    <property type="entry name" value="AAA+_ATPase"/>
</dbReference>
<evidence type="ECO:0000259" key="6">
    <source>
        <dbReference type="PROSITE" id="PS50893"/>
    </source>
</evidence>
<dbReference type="GO" id="GO:0015807">
    <property type="term" value="P:L-amino acid transport"/>
    <property type="evidence" value="ECO:0007669"/>
    <property type="project" value="TreeGrafter"/>
</dbReference>
<keyword evidence="4 7" id="KW-0067">ATP-binding</keyword>
<evidence type="ECO:0000256" key="2">
    <source>
        <dbReference type="ARBA" id="ARBA00022448"/>
    </source>
</evidence>